<dbReference type="EMBL" id="KB007981">
    <property type="protein sequence ID" value="ELR16851.1"/>
    <property type="molecule type" value="Genomic_DNA"/>
</dbReference>
<organism evidence="1 2">
    <name type="scientific">Acanthamoeba castellanii (strain ATCC 30010 / Neff)</name>
    <dbReference type="NCBI Taxonomy" id="1257118"/>
    <lineage>
        <taxon>Eukaryota</taxon>
        <taxon>Amoebozoa</taxon>
        <taxon>Discosea</taxon>
        <taxon>Longamoebia</taxon>
        <taxon>Centramoebida</taxon>
        <taxon>Acanthamoebidae</taxon>
        <taxon>Acanthamoeba</taxon>
    </lineage>
</organism>
<gene>
    <name evidence="1" type="ORF">ACA1_041780</name>
</gene>
<evidence type="ECO:0000313" key="2">
    <source>
        <dbReference type="Proteomes" id="UP000011083"/>
    </source>
</evidence>
<dbReference type="VEuPathDB" id="AmoebaDB:ACA1_041780"/>
<protein>
    <recommendedName>
        <fullName evidence="3">Phospholipase/carboxylesterase superfamily protein</fullName>
    </recommendedName>
</protein>
<name>L8GXN9_ACACF</name>
<dbReference type="GeneID" id="14917596"/>
<dbReference type="SUPFAM" id="SSF53474">
    <property type="entry name" value="alpha/beta-Hydrolases"/>
    <property type="match status" value="1"/>
</dbReference>
<evidence type="ECO:0000313" key="1">
    <source>
        <dbReference type="EMBL" id="ELR16851.1"/>
    </source>
</evidence>
<dbReference type="KEGG" id="acan:ACA1_041780"/>
<keyword evidence="2" id="KW-1185">Reference proteome</keyword>
<proteinExistence type="predicted"/>
<reference evidence="1 2" key="1">
    <citation type="journal article" date="2013" name="Genome Biol.">
        <title>Genome of Acanthamoeba castellanii highlights extensive lateral gene transfer and early evolution of tyrosine kinase signaling.</title>
        <authorList>
            <person name="Clarke M."/>
            <person name="Lohan A.J."/>
            <person name="Liu B."/>
            <person name="Lagkouvardos I."/>
            <person name="Roy S."/>
            <person name="Zafar N."/>
            <person name="Bertelli C."/>
            <person name="Schilde C."/>
            <person name="Kianianmomeni A."/>
            <person name="Burglin T.R."/>
            <person name="Frech C."/>
            <person name="Turcotte B."/>
            <person name="Kopec K.O."/>
            <person name="Synnott J.M."/>
            <person name="Choo C."/>
            <person name="Paponov I."/>
            <person name="Finkler A."/>
            <person name="Soon Heng Tan C."/>
            <person name="Hutchins A.P."/>
            <person name="Weinmeier T."/>
            <person name="Rattei T."/>
            <person name="Chu J.S."/>
            <person name="Gimenez G."/>
            <person name="Irimia M."/>
            <person name="Rigden D.J."/>
            <person name="Fitzpatrick D.A."/>
            <person name="Lorenzo-Morales J."/>
            <person name="Bateman A."/>
            <person name="Chiu C.H."/>
            <person name="Tang P."/>
            <person name="Hegemann P."/>
            <person name="Fromm H."/>
            <person name="Raoult D."/>
            <person name="Greub G."/>
            <person name="Miranda-Saavedra D."/>
            <person name="Chen N."/>
            <person name="Nash P."/>
            <person name="Ginger M.L."/>
            <person name="Horn M."/>
            <person name="Schaap P."/>
            <person name="Caler L."/>
            <person name="Loftus B."/>
        </authorList>
    </citation>
    <scope>NUCLEOTIDE SEQUENCE [LARGE SCALE GENOMIC DNA]</scope>
    <source>
        <strain evidence="1 2">Neff</strain>
    </source>
</reference>
<dbReference type="InterPro" id="IPR029058">
    <property type="entry name" value="AB_hydrolase_fold"/>
</dbReference>
<dbReference type="Proteomes" id="UP000011083">
    <property type="component" value="Unassembled WGS sequence"/>
</dbReference>
<evidence type="ECO:0008006" key="3">
    <source>
        <dbReference type="Google" id="ProtNLM"/>
    </source>
</evidence>
<dbReference type="Gene3D" id="3.40.50.1820">
    <property type="entry name" value="alpha/beta hydrolase"/>
    <property type="match status" value="2"/>
</dbReference>
<accession>L8GXN9</accession>
<sequence>MEQEEEVARSPLKVLYMHGGGADPVKSYKAQYLTKRFDCSCPHMVNTSFYDRCRLLQCTTLHGLLGAGDFQPDVCVGTSLGGALLLELLRLGLWRGPAVLMCPAVMLSVDDISLPSGVPIIVAHGTQDSVVSVDVSRQIAETNKNANVELIEVDGDGHNMESVTQTDMLKEWVEEVYRRRTQISGYDHEQRVNLAGIKEMLKAQEAESDKKKKKCAVQ</sequence>
<dbReference type="RefSeq" id="XP_004338864.1">
    <property type="nucleotide sequence ID" value="XM_004338816.1"/>
</dbReference>
<dbReference type="AlphaFoldDB" id="L8GXN9"/>